<sequence>MSGMGIGEPNHSERLSTELDTMILRCLPKGGLNNMCLTSRKYHERKIKLLFVSLVSLPNYIQCIRSFTLCPTNNPHYLKYVVRAMDPNKIKWLQSSTAATRKLIHIIVPNVHQDDAIRLLDKVCEDSPSFDAVLGLVLCSALRLQHLDLNIDWKETVDFPWTMKLLRCRWAPIRVGVSNFLGIDESVTDGQEALYPFCELKCNKLGGWNRDTSPQILVTPDSKSPTFCRMEGPTNALRPPLKVARHDPGTPTKLHTLVIEIEMFTPHWFEQLLACPHLRHLKCLIFSGKRDHFIHERRRLFHSPWNS</sequence>
<proteinExistence type="predicted"/>
<evidence type="ECO:0000313" key="2">
    <source>
        <dbReference type="Proteomes" id="UP000799291"/>
    </source>
</evidence>
<dbReference type="Proteomes" id="UP000799291">
    <property type="component" value="Unassembled WGS sequence"/>
</dbReference>
<dbReference type="EMBL" id="MU005570">
    <property type="protein sequence ID" value="KAF2691022.1"/>
    <property type="molecule type" value="Genomic_DNA"/>
</dbReference>
<reference evidence="1" key="1">
    <citation type="journal article" date="2020" name="Stud. Mycol.">
        <title>101 Dothideomycetes genomes: a test case for predicting lifestyles and emergence of pathogens.</title>
        <authorList>
            <person name="Haridas S."/>
            <person name="Albert R."/>
            <person name="Binder M."/>
            <person name="Bloem J."/>
            <person name="Labutti K."/>
            <person name="Salamov A."/>
            <person name="Andreopoulos B."/>
            <person name="Baker S."/>
            <person name="Barry K."/>
            <person name="Bills G."/>
            <person name="Bluhm B."/>
            <person name="Cannon C."/>
            <person name="Castanera R."/>
            <person name="Culley D."/>
            <person name="Daum C."/>
            <person name="Ezra D."/>
            <person name="Gonzalez J."/>
            <person name="Henrissat B."/>
            <person name="Kuo A."/>
            <person name="Liang C."/>
            <person name="Lipzen A."/>
            <person name="Lutzoni F."/>
            <person name="Magnuson J."/>
            <person name="Mondo S."/>
            <person name="Nolan M."/>
            <person name="Ohm R."/>
            <person name="Pangilinan J."/>
            <person name="Park H.-J."/>
            <person name="Ramirez L."/>
            <person name="Alfaro M."/>
            <person name="Sun H."/>
            <person name="Tritt A."/>
            <person name="Yoshinaga Y."/>
            <person name="Zwiers L.-H."/>
            <person name="Turgeon B."/>
            <person name="Goodwin S."/>
            <person name="Spatafora J."/>
            <person name="Crous P."/>
            <person name="Grigoriev I."/>
        </authorList>
    </citation>
    <scope>NUCLEOTIDE SEQUENCE</scope>
    <source>
        <strain evidence="1">CBS 122367</strain>
    </source>
</reference>
<evidence type="ECO:0000313" key="1">
    <source>
        <dbReference type="EMBL" id="KAF2691022.1"/>
    </source>
</evidence>
<keyword evidence="2" id="KW-1185">Reference proteome</keyword>
<dbReference type="AlphaFoldDB" id="A0A6G1JKD2"/>
<gene>
    <name evidence="1" type="ORF">K458DRAFT_382599</name>
</gene>
<organism evidence="1 2">
    <name type="scientific">Lentithecium fluviatile CBS 122367</name>
    <dbReference type="NCBI Taxonomy" id="1168545"/>
    <lineage>
        <taxon>Eukaryota</taxon>
        <taxon>Fungi</taxon>
        <taxon>Dikarya</taxon>
        <taxon>Ascomycota</taxon>
        <taxon>Pezizomycotina</taxon>
        <taxon>Dothideomycetes</taxon>
        <taxon>Pleosporomycetidae</taxon>
        <taxon>Pleosporales</taxon>
        <taxon>Massarineae</taxon>
        <taxon>Lentitheciaceae</taxon>
        <taxon>Lentithecium</taxon>
    </lineage>
</organism>
<protein>
    <submittedName>
        <fullName evidence="1">Uncharacterized protein</fullName>
    </submittedName>
</protein>
<accession>A0A6G1JKD2</accession>
<name>A0A6G1JKD2_9PLEO</name>